<feature type="region of interest" description="Disordered" evidence="1">
    <location>
        <begin position="388"/>
        <end position="407"/>
    </location>
</feature>
<dbReference type="PANTHER" id="PTHR45947:SF3">
    <property type="entry name" value="SULFOQUINOVOSYL TRANSFERASE SQD2"/>
    <property type="match status" value="1"/>
</dbReference>
<evidence type="ECO:0000259" key="2">
    <source>
        <dbReference type="Pfam" id="PF00534"/>
    </source>
</evidence>
<dbReference type="Gene3D" id="3.40.50.2000">
    <property type="entry name" value="Glycogen Phosphorylase B"/>
    <property type="match status" value="2"/>
</dbReference>
<comment type="caution">
    <text evidence="3">The sequence shown here is derived from an EMBL/GenBank/DDBJ whole genome shotgun (WGS) entry which is preliminary data.</text>
</comment>
<evidence type="ECO:0000313" key="3">
    <source>
        <dbReference type="EMBL" id="TVY07012.1"/>
    </source>
</evidence>
<proteinExistence type="predicted"/>
<feature type="compositionally biased region" description="Acidic residues" evidence="1">
    <location>
        <begin position="398"/>
        <end position="407"/>
    </location>
</feature>
<gene>
    <name evidence="3" type="ORF">FPZ49_25975</name>
</gene>
<dbReference type="EMBL" id="VNJI01000044">
    <property type="protein sequence ID" value="TVY07012.1"/>
    <property type="molecule type" value="Genomic_DNA"/>
</dbReference>
<keyword evidence="3" id="KW-0808">Transferase</keyword>
<protein>
    <submittedName>
        <fullName evidence="3">Glycosyltransferase family 4 protein</fullName>
    </submittedName>
</protein>
<keyword evidence="4" id="KW-1185">Reference proteome</keyword>
<dbReference type="CDD" id="cd03801">
    <property type="entry name" value="GT4_PimA-like"/>
    <property type="match status" value="1"/>
</dbReference>
<evidence type="ECO:0000313" key="4">
    <source>
        <dbReference type="Proteomes" id="UP000317036"/>
    </source>
</evidence>
<dbReference type="Pfam" id="PF00534">
    <property type="entry name" value="Glycos_transf_1"/>
    <property type="match status" value="1"/>
</dbReference>
<feature type="domain" description="Glycosyl transferase family 1" evidence="2">
    <location>
        <begin position="192"/>
        <end position="358"/>
    </location>
</feature>
<dbReference type="SUPFAM" id="SSF53756">
    <property type="entry name" value="UDP-Glycosyltransferase/glycogen phosphorylase"/>
    <property type="match status" value="1"/>
</dbReference>
<sequence>MLFTKWRCTMRLLIIAPEQLSVPPSVGGSVEHSIYSIAKNISSEHKVTILSKRRANLPYKSSLGNVTIIRVQGSTRDSYLRNALKKVAHRHYDMIQIDNRPRFVKRVRKVFPTTPIAVFLHSVTFISPPMTSLKQAANDLGYADLIIGNSSSLKKTILKRFPNLRNKVHYVHLGVNLKEYRPPTLQVRIHARRKHKVSGRFAILFAGRLIPRKGIPVLMKAVKTVQKSVPSVKLLVAGGTGKRAYKAYLQRLGQTLNIPVSFKGYVSRSEMPRFYWSGDCFVCPSQGLEAFGLVNVEAMASGLPCIASKNGGIAEIIKHDQNGLLVDDFSNPKQFAKQIIRVAHNSKIAKRLAKQAREDVLARFSWKNTANKLIKIYSSKKEDKGVISNANNVREQVDQDEITTEKP</sequence>
<dbReference type="PANTHER" id="PTHR45947">
    <property type="entry name" value="SULFOQUINOVOSYL TRANSFERASE SQD2"/>
    <property type="match status" value="1"/>
</dbReference>
<name>A0A559K4E2_9BACL</name>
<dbReference type="AlphaFoldDB" id="A0A559K4E2"/>
<dbReference type="GO" id="GO:0016757">
    <property type="term" value="F:glycosyltransferase activity"/>
    <property type="evidence" value="ECO:0007669"/>
    <property type="project" value="InterPro"/>
</dbReference>
<accession>A0A559K4E2</accession>
<organism evidence="3 4">
    <name type="scientific">Paenibacillus cremeus</name>
    <dbReference type="NCBI Taxonomy" id="2163881"/>
    <lineage>
        <taxon>Bacteria</taxon>
        <taxon>Bacillati</taxon>
        <taxon>Bacillota</taxon>
        <taxon>Bacilli</taxon>
        <taxon>Bacillales</taxon>
        <taxon>Paenibacillaceae</taxon>
        <taxon>Paenibacillus</taxon>
    </lineage>
</organism>
<dbReference type="Proteomes" id="UP000317036">
    <property type="component" value="Unassembled WGS sequence"/>
</dbReference>
<dbReference type="InterPro" id="IPR001296">
    <property type="entry name" value="Glyco_trans_1"/>
</dbReference>
<dbReference type="InterPro" id="IPR050194">
    <property type="entry name" value="Glycosyltransferase_grp1"/>
</dbReference>
<reference evidence="3 4" key="1">
    <citation type="submission" date="2019-07" db="EMBL/GenBank/DDBJ databases">
        <authorList>
            <person name="Kim J."/>
        </authorList>
    </citation>
    <scope>NUCLEOTIDE SEQUENCE [LARGE SCALE GENOMIC DNA]</scope>
    <source>
        <strain evidence="3 4">JC52</strain>
    </source>
</reference>
<evidence type="ECO:0000256" key="1">
    <source>
        <dbReference type="SAM" id="MobiDB-lite"/>
    </source>
</evidence>
<dbReference type="OrthoDB" id="139410at2"/>